<evidence type="ECO:0000256" key="1">
    <source>
        <dbReference type="SAM" id="MobiDB-lite"/>
    </source>
</evidence>
<feature type="compositionally biased region" description="Basic and acidic residues" evidence="1">
    <location>
        <begin position="55"/>
        <end position="78"/>
    </location>
</feature>
<organism evidence="2 3">
    <name type="scientific">Seminavis robusta</name>
    <dbReference type="NCBI Taxonomy" id="568900"/>
    <lineage>
        <taxon>Eukaryota</taxon>
        <taxon>Sar</taxon>
        <taxon>Stramenopiles</taxon>
        <taxon>Ochrophyta</taxon>
        <taxon>Bacillariophyta</taxon>
        <taxon>Bacillariophyceae</taxon>
        <taxon>Bacillariophycidae</taxon>
        <taxon>Naviculales</taxon>
        <taxon>Naviculaceae</taxon>
        <taxon>Seminavis</taxon>
    </lineage>
</organism>
<evidence type="ECO:0000313" key="3">
    <source>
        <dbReference type="Proteomes" id="UP001153069"/>
    </source>
</evidence>
<dbReference type="Proteomes" id="UP001153069">
    <property type="component" value="Unassembled WGS sequence"/>
</dbReference>
<comment type="caution">
    <text evidence="2">The sequence shown here is derived from an EMBL/GenBank/DDBJ whole genome shotgun (WGS) entry which is preliminary data.</text>
</comment>
<name>A0A9N8EWJ0_9STRA</name>
<evidence type="ECO:0008006" key="4">
    <source>
        <dbReference type="Google" id="ProtNLM"/>
    </source>
</evidence>
<feature type="region of interest" description="Disordered" evidence="1">
    <location>
        <begin position="1"/>
        <end position="105"/>
    </location>
</feature>
<sequence>MGNCCEKGGGANPSAFQGEGHRLGSVDDARPTPTTPLTAHKDAVPEPVYDDNLTPEERERQRAARAAAAEKRFKDKGGTKPKKKDTSGQPLRGPNTQNTMRWNAG</sequence>
<proteinExistence type="predicted"/>
<gene>
    <name evidence="2" type="ORF">SEMRO_1909_G304830.1</name>
</gene>
<feature type="compositionally biased region" description="Basic and acidic residues" evidence="1">
    <location>
        <begin position="19"/>
        <end position="30"/>
    </location>
</feature>
<protein>
    <recommendedName>
        <fullName evidence="4">Small VCP/p97-interacting protein</fullName>
    </recommendedName>
</protein>
<dbReference type="EMBL" id="CAICTM010001907">
    <property type="protein sequence ID" value="CAB9526909.1"/>
    <property type="molecule type" value="Genomic_DNA"/>
</dbReference>
<keyword evidence="3" id="KW-1185">Reference proteome</keyword>
<dbReference type="AlphaFoldDB" id="A0A9N8EWJ0"/>
<reference evidence="2" key="1">
    <citation type="submission" date="2020-06" db="EMBL/GenBank/DDBJ databases">
        <authorList>
            <consortium name="Plant Systems Biology data submission"/>
        </authorList>
    </citation>
    <scope>NUCLEOTIDE SEQUENCE</scope>
    <source>
        <strain evidence="2">D6</strain>
    </source>
</reference>
<feature type="compositionally biased region" description="Polar residues" evidence="1">
    <location>
        <begin position="94"/>
        <end position="105"/>
    </location>
</feature>
<dbReference type="OrthoDB" id="29072at2759"/>
<accession>A0A9N8EWJ0</accession>
<evidence type="ECO:0000313" key="2">
    <source>
        <dbReference type="EMBL" id="CAB9526909.1"/>
    </source>
</evidence>